<comment type="caution">
    <text evidence="1">The sequence shown here is derived from an EMBL/GenBank/DDBJ whole genome shotgun (WGS) entry which is preliminary data.</text>
</comment>
<gene>
    <name evidence="1" type="ORF">DL764_000378</name>
</gene>
<dbReference type="Gene3D" id="3.10.450.50">
    <property type="match status" value="1"/>
</dbReference>
<protein>
    <recommendedName>
        <fullName evidence="3">SnoaL-like domain-containing protein</fullName>
    </recommendedName>
</protein>
<dbReference type="EMBL" id="QJNU01000010">
    <property type="protein sequence ID" value="RYP10942.1"/>
    <property type="molecule type" value="Genomic_DNA"/>
</dbReference>
<dbReference type="SUPFAM" id="SSF54427">
    <property type="entry name" value="NTF2-like"/>
    <property type="match status" value="1"/>
</dbReference>
<dbReference type="OrthoDB" id="10264449at2759"/>
<keyword evidence="2" id="KW-1185">Reference proteome</keyword>
<dbReference type="STRING" id="155417.A0A4Q4TVM7"/>
<proteinExistence type="predicted"/>
<sequence length="153" mass="16748">MAPPLNVVRQMLEAQMLFQIDPAKHGNNKGGPGTLLDNVADNVDFHIIGEGSDLDVHIKGVQAVQSLASPGSRPSLDKIIDSTKDVQTEVVHLIGSEESPWVAAVLRNIATTKAGKPFRHEWVVIMEFDNQNRISTLKTYPDSHLLHSHASDL</sequence>
<organism evidence="1 2">
    <name type="scientific">Monosporascus ibericus</name>
    <dbReference type="NCBI Taxonomy" id="155417"/>
    <lineage>
        <taxon>Eukaryota</taxon>
        <taxon>Fungi</taxon>
        <taxon>Dikarya</taxon>
        <taxon>Ascomycota</taxon>
        <taxon>Pezizomycotina</taxon>
        <taxon>Sordariomycetes</taxon>
        <taxon>Xylariomycetidae</taxon>
        <taxon>Xylariales</taxon>
        <taxon>Xylariales incertae sedis</taxon>
        <taxon>Monosporascus</taxon>
    </lineage>
</organism>
<dbReference type="AlphaFoldDB" id="A0A4Q4TVM7"/>
<evidence type="ECO:0000313" key="2">
    <source>
        <dbReference type="Proteomes" id="UP000293360"/>
    </source>
</evidence>
<dbReference type="Proteomes" id="UP000293360">
    <property type="component" value="Unassembled WGS sequence"/>
</dbReference>
<dbReference type="InterPro" id="IPR032710">
    <property type="entry name" value="NTF2-like_dom_sf"/>
</dbReference>
<accession>A0A4Q4TVM7</accession>
<evidence type="ECO:0008006" key="3">
    <source>
        <dbReference type="Google" id="ProtNLM"/>
    </source>
</evidence>
<name>A0A4Q4TVM7_9PEZI</name>
<reference evidence="1 2" key="1">
    <citation type="submission" date="2018-06" db="EMBL/GenBank/DDBJ databases">
        <title>Complete Genomes of Monosporascus.</title>
        <authorList>
            <person name="Robinson A.J."/>
            <person name="Natvig D.O."/>
        </authorList>
    </citation>
    <scope>NUCLEOTIDE SEQUENCE [LARGE SCALE GENOMIC DNA]</scope>
    <source>
        <strain evidence="1 2">CBS 110550</strain>
    </source>
</reference>
<evidence type="ECO:0000313" key="1">
    <source>
        <dbReference type="EMBL" id="RYP10942.1"/>
    </source>
</evidence>